<evidence type="ECO:0000256" key="2">
    <source>
        <dbReference type="ARBA" id="ARBA00023125"/>
    </source>
</evidence>
<dbReference type="PANTHER" id="PTHR30146:SF33">
    <property type="entry name" value="TRANSCRIPTIONAL REGULATOR"/>
    <property type="match status" value="1"/>
</dbReference>
<dbReference type="Gene3D" id="3.40.50.2300">
    <property type="match status" value="2"/>
</dbReference>
<gene>
    <name evidence="5" type="ORF">ACFQ3C_18050</name>
</gene>
<keyword evidence="6" id="KW-1185">Reference proteome</keyword>
<dbReference type="Gene3D" id="1.10.260.40">
    <property type="entry name" value="lambda repressor-like DNA-binding domains"/>
    <property type="match status" value="1"/>
</dbReference>
<dbReference type="InterPro" id="IPR000843">
    <property type="entry name" value="HTH_LacI"/>
</dbReference>
<organism evidence="5 6">
    <name type="scientific">Seohaeicola saemankumensis</name>
    <dbReference type="NCBI Taxonomy" id="481181"/>
    <lineage>
        <taxon>Bacteria</taxon>
        <taxon>Pseudomonadati</taxon>
        <taxon>Pseudomonadota</taxon>
        <taxon>Alphaproteobacteria</taxon>
        <taxon>Rhodobacterales</taxon>
        <taxon>Roseobacteraceae</taxon>
        <taxon>Seohaeicola</taxon>
    </lineage>
</organism>
<evidence type="ECO:0000313" key="5">
    <source>
        <dbReference type="EMBL" id="MFD1196573.1"/>
    </source>
</evidence>
<keyword evidence="3" id="KW-0804">Transcription</keyword>
<dbReference type="SMART" id="SM00354">
    <property type="entry name" value="HTH_LACI"/>
    <property type="match status" value="1"/>
</dbReference>
<dbReference type="PANTHER" id="PTHR30146">
    <property type="entry name" value="LACI-RELATED TRANSCRIPTIONAL REPRESSOR"/>
    <property type="match status" value="1"/>
</dbReference>
<dbReference type="PROSITE" id="PS00356">
    <property type="entry name" value="HTH_LACI_1"/>
    <property type="match status" value="1"/>
</dbReference>
<dbReference type="InterPro" id="IPR028082">
    <property type="entry name" value="Peripla_BP_I"/>
</dbReference>
<dbReference type="CDD" id="cd01392">
    <property type="entry name" value="HTH_LacI"/>
    <property type="match status" value="1"/>
</dbReference>
<comment type="caution">
    <text evidence="5">The sequence shown here is derived from an EMBL/GenBank/DDBJ whole genome shotgun (WGS) entry which is preliminary data.</text>
</comment>
<dbReference type="SUPFAM" id="SSF53822">
    <property type="entry name" value="Periplasmic binding protein-like I"/>
    <property type="match status" value="1"/>
</dbReference>
<evidence type="ECO:0000256" key="1">
    <source>
        <dbReference type="ARBA" id="ARBA00023015"/>
    </source>
</evidence>
<evidence type="ECO:0000313" key="6">
    <source>
        <dbReference type="Proteomes" id="UP001597151"/>
    </source>
</evidence>
<dbReference type="InterPro" id="IPR046335">
    <property type="entry name" value="LacI/GalR-like_sensor"/>
</dbReference>
<dbReference type="Pfam" id="PF13377">
    <property type="entry name" value="Peripla_BP_3"/>
    <property type="match status" value="1"/>
</dbReference>
<protein>
    <submittedName>
        <fullName evidence="5">LacI family DNA-binding transcriptional regulator</fullName>
    </submittedName>
</protein>
<proteinExistence type="predicted"/>
<dbReference type="RefSeq" id="WP_380794850.1">
    <property type="nucleotide sequence ID" value="NZ_JBHTKR010000009.1"/>
</dbReference>
<accession>A0ABW3THY1</accession>
<keyword evidence="2 5" id="KW-0238">DNA-binding</keyword>
<dbReference type="SUPFAM" id="SSF47413">
    <property type="entry name" value="lambda repressor-like DNA-binding domains"/>
    <property type="match status" value="1"/>
</dbReference>
<dbReference type="InterPro" id="IPR010982">
    <property type="entry name" value="Lambda_DNA-bd_dom_sf"/>
</dbReference>
<sequence>MNKEKSPRKPTLFEVAAHAGVSEITASRALRGSNVVTPETLQKVQEAATSLGYLRNRLAGALAGGPSNQVGVILPSLSNIVFPDVLKGLEDRLEHAGFHPVLGISNYDPEQEEQLIRNLLSWRPAGLVIAPSGMTENSRTMLAGADLPVVEIMDIDTDPIDMAVGMSHRGAGLAMARHLIARGYRRFAYVGHDIARDNRATARLDGFTAGLNEAGLKMVGCVTLVEPSSVALGRRGLNMLLGSDCARPDLVYFSNDDMAVGGVFHCMAVGISLPDQLAIAGFNGLDIGQSLPTPLTTTASHRARIGETAAACVLKRLSGEETPRMTDVGFTLIAGGTS</sequence>
<dbReference type="EMBL" id="JBHTKR010000009">
    <property type="protein sequence ID" value="MFD1196573.1"/>
    <property type="molecule type" value="Genomic_DNA"/>
</dbReference>
<dbReference type="CDD" id="cd01575">
    <property type="entry name" value="PBP1_GntR"/>
    <property type="match status" value="1"/>
</dbReference>
<feature type="domain" description="HTH lacI-type" evidence="4">
    <location>
        <begin position="10"/>
        <end position="64"/>
    </location>
</feature>
<dbReference type="Pfam" id="PF00356">
    <property type="entry name" value="LacI"/>
    <property type="match status" value="1"/>
</dbReference>
<evidence type="ECO:0000259" key="4">
    <source>
        <dbReference type="PROSITE" id="PS50932"/>
    </source>
</evidence>
<dbReference type="PROSITE" id="PS50932">
    <property type="entry name" value="HTH_LACI_2"/>
    <property type="match status" value="1"/>
</dbReference>
<dbReference type="GO" id="GO:0003677">
    <property type="term" value="F:DNA binding"/>
    <property type="evidence" value="ECO:0007669"/>
    <property type="project" value="UniProtKB-KW"/>
</dbReference>
<evidence type="ECO:0000256" key="3">
    <source>
        <dbReference type="ARBA" id="ARBA00023163"/>
    </source>
</evidence>
<keyword evidence="1" id="KW-0805">Transcription regulation</keyword>
<name>A0ABW3THY1_9RHOB</name>
<dbReference type="Proteomes" id="UP001597151">
    <property type="component" value="Unassembled WGS sequence"/>
</dbReference>
<reference evidence="6" key="1">
    <citation type="journal article" date="2019" name="Int. J. Syst. Evol. Microbiol.">
        <title>The Global Catalogue of Microorganisms (GCM) 10K type strain sequencing project: providing services to taxonomists for standard genome sequencing and annotation.</title>
        <authorList>
            <consortium name="The Broad Institute Genomics Platform"/>
            <consortium name="The Broad Institute Genome Sequencing Center for Infectious Disease"/>
            <person name="Wu L."/>
            <person name="Ma J."/>
        </authorList>
    </citation>
    <scope>NUCLEOTIDE SEQUENCE [LARGE SCALE GENOMIC DNA]</scope>
    <source>
        <strain evidence="6">CCUG 55328</strain>
    </source>
</reference>